<gene>
    <name evidence="3" type="ORF">CSA56_12705</name>
</gene>
<dbReference type="AlphaFoldDB" id="A0A2G6KBY3"/>
<dbReference type="Proteomes" id="UP000230821">
    <property type="component" value="Unassembled WGS sequence"/>
</dbReference>
<comment type="similarity">
    <text evidence="1">Belongs to the ComF/GntX family.</text>
</comment>
<sequence length="192" mass="21876">MVVMQHTPDFLCGDCRLSPPFFDRALSATAYTDVIKEAILQFKFHQKPALGKYLIQLLLSCLPDDIDWADYDAILPVPLHKIRQRQRGYNQSVILAKILAWRCNLKPMLANLIRIRATGVQWPLKERRQRKQNVKNAFRLCFPERVKGKNLILIDDIFTTGATVNECSRILKKAGAQSILVLTLSRAGLSDT</sequence>
<dbReference type="InterPro" id="IPR051910">
    <property type="entry name" value="ComF/GntX_DNA_util-trans"/>
</dbReference>
<comment type="caution">
    <text evidence="3">The sequence shown here is derived from an EMBL/GenBank/DDBJ whole genome shotgun (WGS) entry which is preliminary data.</text>
</comment>
<evidence type="ECO:0000313" key="3">
    <source>
        <dbReference type="EMBL" id="PIE33181.1"/>
    </source>
</evidence>
<dbReference type="GO" id="GO:0016757">
    <property type="term" value="F:glycosyltransferase activity"/>
    <property type="evidence" value="ECO:0007669"/>
    <property type="project" value="UniProtKB-KW"/>
</dbReference>
<evidence type="ECO:0000259" key="2">
    <source>
        <dbReference type="Pfam" id="PF00156"/>
    </source>
</evidence>
<dbReference type="PANTHER" id="PTHR47505">
    <property type="entry name" value="DNA UTILIZATION PROTEIN YHGH"/>
    <property type="match status" value="1"/>
</dbReference>
<reference evidence="3 4" key="1">
    <citation type="submission" date="2017-10" db="EMBL/GenBank/DDBJ databases">
        <title>Novel microbial diversity and functional potential in the marine mammal oral microbiome.</title>
        <authorList>
            <person name="Dudek N.K."/>
            <person name="Sun C.L."/>
            <person name="Burstein D."/>
            <person name="Kantor R.S."/>
            <person name="Aliaga Goltsman D.S."/>
            <person name="Bik E.M."/>
            <person name="Thomas B.C."/>
            <person name="Banfield J.F."/>
            <person name="Relman D.A."/>
        </authorList>
    </citation>
    <scope>NUCLEOTIDE SEQUENCE [LARGE SCALE GENOMIC DNA]</scope>
    <source>
        <strain evidence="3">DOLJORAL78_47_16</strain>
    </source>
</reference>
<protein>
    <submittedName>
        <fullName evidence="3">Phosphoribosyltransferase</fullName>
    </submittedName>
</protein>
<organism evidence="3 4">
    <name type="scientific">candidate division KSB3 bacterium</name>
    <dbReference type="NCBI Taxonomy" id="2044937"/>
    <lineage>
        <taxon>Bacteria</taxon>
        <taxon>candidate division KSB3</taxon>
    </lineage>
</organism>
<dbReference type="InterPro" id="IPR000836">
    <property type="entry name" value="PRTase_dom"/>
</dbReference>
<dbReference type="CDD" id="cd06223">
    <property type="entry name" value="PRTases_typeI"/>
    <property type="match status" value="1"/>
</dbReference>
<dbReference type="EMBL" id="PDSK01000102">
    <property type="protein sequence ID" value="PIE33181.1"/>
    <property type="molecule type" value="Genomic_DNA"/>
</dbReference>
<keyword evidence="3" id="KW-0808">Transferase</keyword>
<dbReference type="InterPro" id="IPR029057">
    <property type="entry name" value="PRTase-like"/>
</dbReference>
<accession>A0A2G6KBY3</accession>
<evidence type="ECO:0000256" key="1">
    <source>
        <dbReference type="ARBA" id="ARBA00008007"/>
    </source>
</evidence>
<keyword evidence="3" id="KW-0328">Glycosyltransferase</keyword>
<dbReference type="SUPFAM" id="SSF53271">
    <property type="entry name" value="PRTase-like"/>
    <property type="match status" value="1"/>
</dbReference>
<evidence type="ECO:0000313" key="4">
    <source>
        <dbReference type="Proteomes" id="UP000230821"/>
    </source>
</evidence>
<feature type="domain" description="Phosphoribosyltransferase" evidence="2">
    <location>
        <begin position="144"/>
        <end position="184"/>
    </location>
</feature>
<dbReference type="Pfam" id="PF00156">
    <property type="entry name" value="Pribosyltran"/>
    <property type="match status" value="1"/>
</dbReference>
<proteinExistence type="inferred from homology"/>
<name>A0A2G6KBY3_9BACT</name>
<dbReference type="PANTHER" id="PTHR47505:SF1">
    <property type="entry name" value="DNA UTILIZATION PROTEIN YHGH"/>
    <property type="match status" value="1"/>
</dbReference>
<dbReference type="Gene3D" id="3.40.50.2020">
    <property type="match status" value="1"/>
</dbReference>